<comment type="caution">
    <text evidence="2">The sequence shown here is derived from an EMBL/GenBank/DDBJ whole genome shotgun (WGS) entry which is preliminary data.</text>
</comment>
<dbReference type="InterPro" id="IPR031993">
    <property type="entry name" value="DUF4789"/>
</dbReference>
<dbReference type="Proteomes" id="UP001162156">
    <property type="component" value="Unassembled WGS sequence"/>
</dbReference>
<reference evidence="2" key="1">
    <citation type="journal article" date="2023" name="Insect Mol. Biol.">
        <title>Genome sequencing provides insights into the evolution of gene families encoding plant cell wall-degrading enzymes in longhorned beetles.</title>
        <authorList>
            <person name="Shin N.R."/>
            <person name="Okamura Y."/>
            <person name="Kirsch R."/>
            <person name="Pauchet Y."/>
        </authorList>
    </citation>
    <scope>NUCLEOTIDE SEQUENCE</scope>
    <source>
        <strain evidence="2">RBIC_L_NR</strain>
    </source>
</reference>
<accession>A0AAV8ZJT6</accession>
<feature type="domain" description="DUF4789" evidence="1">
    <location>
        <begin position="58"/>
        <end position="113"/>
    </location>
</feature>
<name>A0AAV8ZJT6_9CUCU</name>
<dbReference type="AlphaFoldDB" id="A0AAV8ZJT6"/>
<dbReference type="Pfam" id="PF16033">
    <property type="entry name" value="DUF4789"/>
    <property type="match status" value="2"/>
</dbReference>
<evidence type="ECO:0000313" key="2">
    <source>
        <dbReference type="EMBL" id="KAJ8963919.1"/>
    </source>
</evidence>
<organism evidence="2 3">
    <name type="scientific">Rhamnusium bicolor</name>
    <dbReference type="NCBI Taxonomy" id="1586634"/>
    <lineage>
        <taxon>Eukaryota</taxon>
        <taxon>Metazoa</taxon>
        <taxon>Ecdysozoa</taxon>
        <taxon>Arthropoda</taxon>
        <taxon>Hexapoda</taxon>
        <taxon>Insecta</taxon>
        <taxon>Pterygota</taxon>
        <taxon>Neoptera</taxon>
        <taxon>Endopterygota</taxon>
        <taxon>Coleoptera</taxon>
        <taxon>Polyphaga</taxon>
        <taxon>Cucujiformia</taxon>
        <taxon>Chrysomeloidea</taxon>
        <taxon>Cerambycidae</taxon>
        <taxon>Lepturinae</taxon>
        <taxon>Rhagiini</taxon>
        <taxon>Rhamnusium</taxon>
    </lineage>
</organism>
<evidence type="ECO:0000259" key="1">
    <source>
        <dbReference type="Pfam" id="PF16033"/>
    </source>
</evidence>
<dbReference type="PANTHER" id="PTHR21177">
    <property type="entry name" value="IP06524P-RELATED"/>
    <property type="match status" value="1"/>
</dbReference>
<evidence type="ECO:0000313" key="3">
    <source>
        <dbReference type="Proteomes" id="UP001162156"/>
    </source>
</evidence>
<sequence>MELSPSSSKSGKNLSAECRCPPQTAQSARDGNCYELFSLGPCDVGHYFGPDTQYKSNNSKRQWGVCKQMKTCTNPSWIYWPKDGQCYQMFTRGPCPKGQLLIADPNNRIPMCKCSSHKELRDYRYEDGQCYQHFTKGPCWEKGHLFLPDKSCGCHSFLPHFHEDSQKCFELDSIGPCGLGQVYQLHPETRKASCHCKPNYLQYQNSSSCYRPYTQGPCPPNYILVNTTTCIEQPCRRGHLYFPEEKHCYRIGSQGPCSKNHIVTFDFNTRPSVDGISYNGLCVCEKKDCNIETTSTIKCDRTKGMVRYNNECHKMYMQGPCPRGSWLVPMRQGKEELFTNGNGERFGVCECIPGYMRTVRTSEHTNITVCMSPTVILADFLNRNRTTVAQVIRVK</sequence>
<proteinExistence type="predicted"/>
<protein>
    <recommendedName>
        <fullName evidence="1">DUF4789 domain-containing protein</fullName>
    </recommendedName>
</protein>
<feature type="domain" description="DUF4789" evidence="1">
    <location>
        <begin position="188"/>
        <end position="236"/>
    </location>
</feature>
<keyword evidence="3" id="KW-1185">Reference proteome</keyword>
<gene>
    <name evidence="2" type="ORF">NQ314_005247</name>
</gene>
<dbReference type="EMBL" id="JANEYF010001459">
    <property type="protein sequence ID" value="KAJ8963919.1"/>
    <property type="molecule type" value="Genomic_DNA"/>
</dbReference>
<dbReference type="PANTHER" id="PTHR21177:SF7">
    <property type="entry name" value="GH11627P"/>
    <property type="match status" value="1"/>
</dbReference>